<dbReference type="CDD" id="cd04301">
    <property type="entry name" value="NAT_SF"/>
    <property type="match status" value="1"/>
</dbReference>
<evidence type="ECO:0000259" key="3">
    <source>
        <dbReference type="PROSITE" id="PS51186"/>
    </source>
</evidence>
<proteinExistence type="predicted"/>
<dbReference type="SUPFAM" id="SSF55729">
    <property type="entry name" value="Acyl-CoA N-acyltransferases (Nat)"/>
    <property type="match status" value="2"/>
</dbReference>
<dbReference type="Pfam" id="PF13508">
    <property type="entry name" value="Acetyltransf_7"/>
    <property type="match status" value="1"/>
</dbReference>
<feature type="domain" description="N-acetyltransferase" evidence="3">
    <location>
        <begin position="5"/>
        <end position="148"/>
    </location>
</feature>
<name>A0ABZ2LKC0_9BACT</name>
<accession>A0ABZ2LKC0</accession>
<dbReference type="InterPro" id="IPR050832">
    <property type="entry name" value="Bact_Acetyltransf"/>
</dbReference>
<protein>
    <submittedName>
        <fullName evidence="4">GNAT family N-acetyltransferase</fullName>
    </submittedName>
</protein>
<reference evidence="4 5" key="1">
    <citation type="submission" date="2021-12" db="EMBL/GenBank/DDBJ databases">
        <title>Discovery of the Pendulisporaceae a myxobacterial family with distinct sporulation behavior and unique specialized metabolism.</title>
        <authorList>
            <person name="Garcia R."/>
            <person name="Popoff A."/>
            <person name="Bader C.D."/>
            <person name="Loehr J."/>
            <person name="Walesch S."/>
            <person name="Walt C."/>
            <person name="Boldt J."/>
            <person name="Bunk B."/>
            <person name="Haeckl F.J.F.P.J."/>
            <person name="Gunesch A.P."/>
            <person name="Birkelbach J."/>
            <person name="Nuebel U."/>
            <person name="Pietschmann T."/>
            <person name="Bach T."/>
            <person name="Mueller R."/>
        </authorList>
    </citation>
    <scope>NUCLEOTIDE SEQUENCE [LARGE SCALE GENOMIC DNA]</scope>
    <source>
        <strain evidence="4 5">MSr11954</strain>
    </source>
</reference>
<organism evidence="4 5">
    <name type="scientific">Pendulispora albinea</name>
    <dbReference type="NCBI Taxonomy" id="2741071"/>
    <lineage>
        <taxon>Bacteria</taxon>
        <taxon>Pseudomonadati</taxon>
        <taxon>Myxococcota</taxon>
        <taxon>Myxococcia</taxon>
        <taxon>Myxococcales</taxon>
        <taxon>Sorangiineae</taxon>
        <taxon>Pendulisporaceae</taxon>
        <taxon>Pendulispora</taxon>
    </lineage>
</organism>
<dbReference type="RefSeq" id="WP_394820807.1">
    <property type="nucleotide sequence ID" value="NZ_CP089984.1"/>
</dbReference>
<dbReference type="PANTHER" id="PTHR43877">
    <property type="entry name" value="AMINOALKYLPHOSPHONATE N-ACETYLTRANSFERASE-RELATED-RELATED"/>
    <property type="match status" value="1"/>
</dbReference>
<dbReference type="Gene3D" id="3.40.630.30">
    <property type="match status" value="1"/>
</dbReference>
<dbReference type="Pfam" id="PF00583">
    <property type="entry name" value="Acetyltransf_1"/>
    <property type="match status" value="1"/>
</dbReference>
<gene>
    <name evidence="4" type="ORF">LZC94_25365</name>
</gene>
<evidence type="ECO:0000313" key="4">
    <source>
        <dbReference type="EMBL" id="WXB11192.1"/>
    </source>
</evidence>
<keyword evidence="5" id="KW-1185">Reference proteome</keyword>
<dbReference type="PROSITE" id="PS51186">
    <property type="entry name" value="GNAT"/>
    <property type="match status" value="2"/>
</dbReference>
<dbReference type="Proteomes" id="UP001370348">
    <property type="component" value="Chromosome"/>
</dbReference>
<dbReference type="EMBL" id="CP089984">
    <property type="protein sequence ID" value="WXB11192.1"/>
    <property type="molecule type" value="Genomic_DNA"/>
</dbReference>
<evidence type="ECO:0000256" key="1">
    <source>
        <dbReference type="ARBA" id="ARBA00022679"/>
    </source>
</evidence>
<keyword evidence="1" id="KW-0808">Transferase</keyword>
<evidence type="ECO:0000256" key="2">
    <source>
        <dbReference type="ARBA" id="ARBA00023315"/>
    </source>
</evidence>
<dbReference type="InterPro" id="IPR016181">
    <property type="entry name" value="Acyl_CoA_acyltransferase"/>
</dbReference>
<keyword evidence="2" id="KW-0012">Acyltransferase</keyword>
<feature type="domain" description="N-acetyltransferase" evidence="3">
    <location>
        <begin position="152"/>
        <end position="291"/>
    </location>
</feature>
<dbReference type="InterPro" id="IPR000182">
    <property type="entry name" value="GNAT_dom"/>
</dbReference>
<sequence length="297" mass="32865">MHGIVPYRDEDAGDVSALMDQIAELPSTSAESFRAFAALPFNRSARDFRLLRVEDRTVGFATSTLLHDGALPIRHFRIGIHPEHRRRRLGTLLLMEILRQDAPAGTLLQCNSQQSWQAGNAFLEHAGFRVSRVERLMRRAVRGTEAFAPPGFRLRPATARDDAAWIALHAEAYGAREDFTKLTPEHLHSERGCPGFDLRVAERDGDVVGYCHAMHLEGREALIQSLVVRSDVRGRGLGAALLSSSLRALASSSFDTASLNVVSTEHAAISVYERLGFETYDQMLTFQQPLSAARSTS</sequence>
<evidence type="ECO:0000313" key="5">
    <source>
        <dbReference type="Proteomes" id="UP001370348"/>
    </source>
</evidence>